<dbReference type="Proteomes" id="UP000000560">
    <property type="component" value="Chromosome II"/>
</dbReference>
<comment type="similarity">
    <text evidence="1">Belongs to the class I-like SAM-binding methyltransferase superfamily. Cation-independent O-methyltransferase family.</text>
</comment>
<keyword evidence="2" id="KW-0472">Membrane</keyword>
<dbReference type="STRING" id="227321.Q5AV28"/>
<keyword evidence="5" id="KW-1185">Reference proteome</keyword>
<dbReference type="HOGENOM" id="CLU_553235_0_0_1"/>
<dbReference type="OMA" id="CEPEPNM"/>
<dbReference type="Pfam" id="PF00891">
    <property type="entry name" value="Methyltransf_2"/>
    <property type="match status" value="1"/>
</dbReference>
<protein>
    <recommendedName>
        <fullName evidence="3">O-methyltransferase C-terminal domain-containing protein</fullName>
    </recommendedName>
</protein>
<dbReference type="Gene3D" id="3.40.50.150">
    <property type="entry name" value="Vaccinia Virus protein VP39"/>
    <property type="match status" value="1"/>
</dbReference>
<reference evidence="5" key="1">
    <citation type="journal article" date="2005" name="Nature">
        <title>Sequencing of Aspergillus nidulans and comparative analysis with A. fumigatus and A. oryzae.</title>
        <authorList>
            <person name="Galagan J.E."/>
            <person name="Calvo S.E."/>
            <person name="Cuomo C."/>
            <person name="Ma L.J."/>
            <person name="Wortman J.R."/>
            <person name="Batzoglou S."/>
            <person name="Lee S.I."/>
            <person name="Basturkmen M."/>
            <person name="Spevak C.C."/>
            <person name="Clutterbuck J."/>
            <person name="Kapitonov V."/>
            <person name="Jurka J."/>
            <person name="Scazzocchio C."/>
            <person name="Farman M."/>
            <person name="Butler J."/>
            <person name="Purcell S."/>
            <person name="Harris S."/>
            <person name="Braus G.H."/>
            <person name="Draht O."/>
            <person name="Busch S."/>
            <person name="D'Enfert C."/>
            <person name="Bouchier C."/>
            <person name="Goldman G.H."/>
            <person name="Bell-Pedersen D."/>
            <person name="Griffiths-Jones S."/>
            <person name="Doonan J.H."/>
            <person name="Yu J."/>
            <person name="Vienken K."/>
            <person name="Pain A."/>
            <person name="Freitag M."/>
            <person name="Selker E.U."/>
            <person name="Archer D.B."/>
            <person name="Penalva M.A."/>
            <person name="Oakley B.R."/>
            <person name="Momany M."/>
            <person name="Tanaka T."/>
            <person name="Kumagai T."/>
            <person name="Asai K."/>
            <person name="Machida M."/>
            <person name="Nierman W.C."/>
            <person name="Denning D.W."/>
            <person name="Caddick M."/>
            <person name="Hynes M."/>
            <person name="Paoletti M."/>
            <person name="Fischer R."/>
            <person name="Miller B."/>
            <person name="Dyer P."/>
            <person name="Sachs M.S."/>
            <person name="Osmani S.A."/>
            <person name="Birren B.W."/>
        </authorList>
    </citation>
    <scope>NUCLEOTIDE SEQUENCE [LARGE SCALE GENOMIC DNA]</scope>
    <source>
        <strain evidence="5">FGSC A4 / ATCC 38163 / CBS 112.46 / NRRL 194 / M139</strain>
    </source>
</reference>
<keyword evidence="2" id="KW-0812">Transmembrane</keyword>
<dbReference type="InterPro" id="IPR029063">
    <property type="entry name" value="SAM-dependent_MTases_sf"/>
</dbReference>
<gene>
    <name evidence="4" type="ORF">ANIA_07852</name>
</gene>
<accession>C8V3L3</accession>
<dbReference type="GeneID" id="2868981"/>
<dbReference type="OrthoDB" id="1606438at2759"/>
<sequence>MSTLSPLETLAETISATAKIVSGYCTLDRIPHPSSGPDSPSVALPQTAPAYVREARQQLLSAAKEVLQIAAEPSEYLPMLAFKPNADIKRVTLASICAVPERQLQSVTRMAITSSCLCKPELGKVAHNRASRQFVTTLAYLGWVRFITDFYMPVSSERAEATEKWGESEQPTETVVNLAMKTSISAFAFITRSREFNRLFAAYIKGVSASEGTAVRHLLTDYDSARLDQGLLVHTALRRARLSRANQPEPPVLKSQLESVRSAIELGIYNHCDEQPIQNTDIFLLRMVLHNHTNANAIRILAPLVRPLQTNPAVWLLIVDAVLPEPGDDGCLDEALQRYRDLTMQEVFNTRERSLTEFQRLLDVISDSARQLVVKNLRRSPASALSVIDVSIIPTRTDTSRLVIDNTGGRIASLPIPDDVYFCQDKGCMGMAEYYQEESRTGMATKQKQTRELPQNLSQKPGNWKGVRQQVWLLLLGLFICPTSMLLAVVIVV</sequence>
<name>Q5AV28_EMENI</name>
<reference evidence="5" key="2">
    <citation type="journal article" date="2009" name="Fungal Genet. Biol.">
        <title>The 2008 update of the Aspergillus nidulans genome annotation: a community effort.</title>
        <authorList>
            <person name="Wortman J.R."/>
            <person name="Gilsenan J.M."/>
            <person name="Joardar V."/>
            <person name="Deegan J."/>
            <person name="Clutterbuck J."/>
            <person name="Andersen M.R."/>
            <person name="Archer D."/>
            <person name="Bencina M."/>
            <person name="Braus G."/>
            <person name="Coutinho P."/>
            <person name="von Dohren H."/>
            <person name="Doonan J."/>
            <person name="Driessen A.J."/>
            <person name="Durek P."/>
            <person name="Espeso E."/>
            <person name="Fekete E."/>
            <person name="Flipphi M."/>
            <person name="Estrada C.G."/>
            <person name="Geysens S."/>
            <person name="Goldman G."/>
            <person name="de Groot P.W."/>
            <person name="Hansen K."/>
            <person name="Harris S.D."/>
            <person name="Heinekamp T."/>
            <person name="Helmstaedt K."/>
            <person name="Henrissat B."/>
            <person name="Hofmann G."/>
            <person name="Homan T."/>
            <person name="Horio T."/>
            <person name="Horiuchi H."/>
            <person name="James S."/>
            <person name="Jones M."/>
            <person name="Karaffa L."/>
            <person name="Karanyi Z."/>
            <person name="Kato M."/>
            <person name="Keller N."/>
            <person name="Kelly D.E."/>
            <person name="Kiel J.A."/>
            <person name="Kim J.M."/>
            <person name="van der Klei I.J."/>
            <person name="Klis F.M."/>
            <person name="Kovalchuk A."/>
            <person name="Krasevec N."/>
            <person name="Kubicek C.P."/>
            <person name="Liu B."/>
            <person name="Maccabe A."/>
            <person name="Meyer V."/>
            <person name="Mirabito P."/>
            <person name="Miskei M."/>
            <person name="Mos M."/>
            <person name="Mullins J."/>
            <person name="Nelson D.R."/>
            <person name="Nielsen J."/>
            <person name="Oakley B.R."/>
            <person name="Osmani S.A."/>
            <person name="Pakula T."/>
            <person name="Paszewski A."/>
            <person name="Paulsen I."/>
            <person name="Pilsyk S."/>
            <person name="Pocsi I."/>
            <person name="Punt P.J."/>
            <person name="Ram A.F."/>
            <person name="Ren Q."/>
            <person name="Robellet X."/>
            <person name="Robson G."/>
            <person name="Seiboth B."/>
            <person name="van Solingen P."/>
            <person name="Specht T."/>
            <person name="Sun J."/>
            <person name="Taheri-Talesh N."/>
            <person name="Takeshita N."/>
            <person name="Ussery D."/>
            <person name="vanKuyk P.A."/>
            <person name="Visser H."/>
            <person name="van de Vondervoort P.J."/>
            <person name="de Vries R.P."/>
            <person name="Walton J."/>
            <person name="Xiang X."/>
            <person name="Xiong Y."/>
            <person name="Zeng A.P."/>
            <person name="Brandt B.W."/>
            <person name="Cornell M.J."/>
            <person name="van den Hondel C.A."/>
            <person name="Visser J."/>
            <person name="Oliver S.G."/>
            <person name="Turner G."/>
        </authorList>
    </citation>
    <scope>GENOME REANNOTATION</scope>
    <source>
        <strain evidence="5">FGSC A4 / ATCC 38163 / CBS 112.46 / NRRL 194 / M139</strain>
    </source>
</reference>
<dbReference type="RefSeq" id="XP_681121.1">
    <property type="nucleotide sequence ID" value="XM_676029.1"/>
</dbReference>
<evidence type="ECO:0000256" key="1">
    <source>
        <dbReference type="ARBA" id="ARBA00038277"/>
    </source>
</evidence>
<dbReference type="PANTHER" id="PTHR43712:SF5">
    <property type="entry name" value="O-METHYLTRANSFERASE ASQN-RELATED"/>
    <property type="match status" value="1"/>
</dbReference>
<proteinExistence type="inferred from homology"/>
<dbReference type="eggNOG" id="KOG3178">
    <property type="taxonomic scope" value="Eukaryota"/>
</dbReference>
<feature type="domain" description="O-methyltransferase C-terminal" evidence="3">
    <location>
        <begin position="275"/>
        <end position="362"/>
    </location>
</feature>
<evidence type="ECO:0000256" key="2">
    <source>
        <dbReference type="SAM" id="Phobius"/>
    </source>
</evidence>
<dbReference type="EMBL" id="BN001302">
    <property type="protein sequence ID" value="CBF73386.1"/>
    <property type="molecule type" value="Genomic_DNA"/>
</dbReference>
<keyword evidence="2" id="KW-1133">Transmembrane helix</keyword>
<dbReference type="GO" id="GO:0008171">
    <property type="term" value="F:O-methyltransferase activity"/>
    <property type="evidence" value="ECO:0007669"/>
    <property type="project" value="InterPro"/>
</dbReference>
<dbReference type="GO" id="GO:0044550">
    <property type="term" value="P:secondary metabolite biosynthetic process"/>
    <property type="evidence" value="ECO:0000318"/>
    <property type="project" value="GO_Central"/>
</dbReference>
<dbReference type="InterPro" id="IPR001077">
    <property type="entry name" value="COMT_C"/>
</dbReference>
<evidence type="ECO:0000313" key="5">
    <source>
        <dbReference type="Proteomes" id="UP000000560"/>
    </source>
</evidence>
<dbReference type="KEGG" id="ani:ANIA_07852"/>
<dbReference type="GO" id="GO:0008757">
    <property type="term" value="F:S-adenosylmethionine-dependent methyltransferase activity"/>
    <property type="evidence" value="ECO:0000318"/>
    <property type="project" value="GO_Central"/>
</dbReference>
<evidence type="ECO:0000259" key="3">
    <source>
        <dbReference type="Pfam" id="PF00891"/>
    </source>
</evidence>
<dbReference type="AlphaFoldDB" id="Q5AV28"/>
<dbReference type="InParanoid" id="Q5AV28"/>
<evidence type="ECO:0000313" key="4">
    <source>
        <dbReference type="EMBL" id="CBF73386.1"/>
    </source>
</evidence>
<feature type="transmembrane region" description="Helical" evidence="2">
    <location>
        <begin position="471"/>
        <end position="492"/>
    </location>
</feature>
<dbReference type="PANTHER" id="PTHR43712">
    <property type="entry name" value="PUTATIVE (AFU_ORTHOLOGUE AFUA_4G14580)-RELATED"/>
    <property type="match status" value="1"/>
</dbReference>
<organism evidence="4 5">
    <name type="scientific">Emericella nidulans (strain FGSC A4 / ATCC 38163 / CBS 112.46 / NRRL 194 / M139)</name>
    <name type="common">Aspergillus nidulans</name>
    <dbReference type="NCBI Taxonomy" id="227321"/>
    <lineage>
        <taxon>Eukaryota</taxon>
        <taxon>Fungi</taxon>
        <taxon>Dikarya</taxon>
        <taxon>Ascomycota</taxon>
        <taxon>Pezizomycotina</taxon>
        <taxon>Eurotiomycetes</taxon>
        <taxon>Eurotiomycetidae</taxon>
        <taxon>Eurotiales</taxon>
        <taxon>Aspergillaceae</taxon>
        <taxon>Aspergillus</taxon>
        <taxon>Aspergillus subgen. Nidulantes</taxon>
    </lineage>
</organism>
<accession>Q5AV28</accession>